<proteinExistence type="predicted"/>
<protein>
    <submittedName>
        <fullName evidence="1">Uncharacterized protein</fullName>
    </submittedName>
</protein>
<sequence>MNIDDRPVMDVEVRHSDIEGSGVFASRS</sequence>
<gene>
    <name evidence="1" type="ORF">METZ01_LOCUS231380</name>
</gene>
<organism evidence="1">
    <name type="scientific">marine metagenome</name>
    <dbReference type="NCBI Taxonomy" id="408172"/>
    <lineage>
        <taxon>unclassified sequences</taxon>
        <taxon>metagenomes</taxon>
        <taxon>ecological metagenomes</taxon>
    </lineage>
</organism>
<name>A0A382GTU2_9ZZZZ</name>
<dbReference type="AlphaFoldDB" id="A0A382GTU2"/>
<feature type="non-terminal residue" evidence="1">
    <location>
        <position position="28"/>
    </location>
</feature>
<reference evidence="1" key="1">
    <citation type="submission" date="2018-05" db="EMBL/GenBank/DDBJ databases">
        <authorList>
            <person name="Lanie J.A."/>
            <person name="Ng W.-L."/>
            <person name="Kazmierczak K.M."/>
            <person name="Andrzejewski T.M."/>
            <person name="Davidsen T.M."/>
            <person name="Wayne K.J."/>
            <person name="Tettelin H."/>
            <person name="Glass J.I."/>
            <person name="Rusch D."/>
            <person name="Podicherti R."/>
            <person name="Tsui H.-C.T."/>
            <person name="Winkler M.E."/>
        </authorList>
    </citation>
    <scope>NUCLEOTIDE SEQUENCE</scope>
</reference>
<dbReference type="EMBL" id="UINC01057417">
    <property type="protein sequence ID" value="SVB78526.1"/>
    <property type="molecule type" value="Genomic_DNA"/>
</dbReference>
<accession>A0A382GTU2</accession>
<evidence type="ECO:0000313" key="1">
    <source>
        <dbReference type="EMBL" id="SVB78526.1"/>
    </source>
</evidence>